<organism evidence="2 3">
    <name type="scientific">Rubrivivax albus</name>
    <dbReference type="NCBI Taxonomy" id="2499835"/>
    <lineage>
        <taxon>Bacteria</taxon>
        <taxon>Pseudomonadati</taxon>
        <taxon>Pseudomonadota</taxon>
        <taxon>Betaproteobacteria</taxon>
        <taxon>Burkholderiales</taxon>
        <taxon>Sphaerotilaceae</taxon>
        <taxon>Rubrivivax</taxon>
    </lineage>
</organism>
<gene>
    <name evidence="2" type="ORF">ENE75_14885</name>
</gene>
<dbReference type="PANTHER" id="PTHR23131">
    <property type="entry name" value="ENDORIBONUCLEASE LACTB2"/>
    <property type="match status" value="1"/>
</dbReference>
<dbReference type="InterPro" id="IPR036866">
    <property type="entry name" value="RibonucZ/Hydroxyglut_hydro"/>
</dbReference>
<dbReference type="InterPro" id="IPR041516">
    <property type="entry name" value="LACTB2_WH"/>
</dbReference>
<dbReference type="Gene3D" id="1.10.10.10">
    <property type="entry name" value="Winged helix-like DNA-binding domain superfamily/Winged helix DNA-binding domain"/>
    <property type="match status" value="1"/>
</dbReference>
<reference evidence="2 3" key="1">
    <citation type="submission" date="2019-01" db="EMBL/GenBank/DDBJ databases">
        <authorList>
            <person name="Chen W.-M."/>
        </authorList>
    </citation>
    <scope>NUCLEOTIDE SEQUENCE [LARGE SCALE GENOMIC DNA]</scope>
    <source>
        <strain evidence="2 3">ICH-3</strain>
    </source>
</reference>
<name>A0A437JUZ9_9BURK</name>
<dbReference type="EMBL" id="SACT01000004">
    <property type="protein sequence ID" value="RVT51064.1"/>
    <property type="molecule type" value="Genomic_DNA"/>
</dbReference>
<dbReference type="SUPFAM" id="SSF56281">
    <property type="entry name" value="Metallo-hydrolase/oxidoreductase"/>
    <property type="match status" value="1"/>
</dbReference>
<proteinExistence type="predicted"/>
<dbReference type="CDD" id="cd16278">
    <property type="entry name" value="metallo-hydrolase-like_MBL-fold"/>
    <property type="match status" value="1"/>
</dbReference>
<evidence type="ECO:0000313" key="3">
    <source>
        <dbReference type="Proteomes" id="UP000288178"/>
    </source>
</evidence>
<dbReference type="RefSeq" id="WP_128199091.1">
    <property type="nucleotide sequence ID" value="NZ_SACT01000004.1"/>
</dbReference>
<dbReference type="OrthoDB" id="9788263at2"/>
<dbReference type="PANTHER" id="PTHR23131:SF0">
    <property type="entry name" value="ENDORIBONUCLEASE LACTB2"/>
    <property type="match status" value="1"/>
</dbReference>
<dbReference type="InterPro" id="IPR001279">
    <property type="entry name" value="Metallo-B-lactamas"/>
</dbReference>
<dbReference type="Gene3D" id="3.90.79.10">
    <property type="entry name" value="Nucleoside Triphosphate Pyrophosphohydrolase"/>
    <property type="match status" value="1"/>
</dbReference>
<dbReference type="Gene3D" id="3.60.15.10">
    <property type="entry name" value="Ribonuclease Z/Hydroxyacylglutathione hydrolase-like"/>
    <property type="match status" value="1"/>
</dbReference>
<dbReference type="InterPro" id="IPR050662">
    <property type="entry name" value="Sec-metab_biosynth-thioest"/>
</dbReference>
<dbReference type="SUPFAM" id="SSF55811">
    <property type="entry name" value="Nudix"/>
    <property type="match status" value="1"/>
</dbReference>
<dbReference type="GO" id="GO:0016787">
    <property type="term" value="F:hydrolase activity"/>
    <property type="evidence" value="ECO:0007669"/>
    <property type="project" value="UniProtKB-KW"/>
</dbReference>
<dbReference type="SMART" id="SM00849">
    <property type="entry name" value="Lactamase_B"/>
    <property type="match status" value="1"/>
</dbReference>
<dbReference type="CDD" id="cd18870">
    <property type="entry name" value="NUDIX_AcylCoAdiphos_Nudt19"/>
    <property type="match status" value="1"/>
</dbReference>
<sequence>MSAHQTPADARLAASLMLLRDAPSESGGGVEVLMLRRAERDGDLRSGACVFPGGVLEAADRAAYAWCLGPTDAEASARLGLAEGGLGYLVAAVRESFEEVGVLLACRPDGSALVPAEWAALRPALAPWRLHLHRGEHDIGALCRAFDLRLDLRNLHYFSHWLTPPGVPKRFDTRFFTVPMPAGQTPEADRAEAVEMMWTRPAAALARDSGYVLLPVTRCTLQELQAHPDAAAAHADAGARRDIRVTMPRRGRTRKGPRIVLPWEPGWAELGRLDPEGHHQALAEIVPGEPVRLSPRILRLTAPNAGTMTGPGTNTYLVGDDDPGAPLAVIDPGPDLPAHREAILAAAPRRITHVLTTHTHVDHSPGAAALAQATGARVIGRRAPPHPGQDAAFTPDEEPVEGDVLQLGAGTTLQALQTPGHASNHVCWRLAEEKLLFTGDHLMQGSTVVINPPDGDMQAYLAQLERLLHMDLDWLAPGHGFLVAEPHAVIRALVAHRLKREAKVLASLQQHGPATVPALVPAAYDDTPVPLHGVAARSLLAHLLKLQAEGRASESDGVWRAA</sequence>
<evidence type="ECO:0000259" key="1">
    <source>
        <dbReference type="PROSITE" id="PS51462"/>
    </source>
</evidence>
<accession>A0A437JUZ9</accession>
<comment type="caution">
    <text evidence="2">The sequence shown here is derived from an EMBL/GenBank/DDBJ whole genome shotgun (WGS) entry which is preliminary data.</text>
</comment>
<evidence type="ECO:0000313" key="2">
    <source>
        <dbReference type="EMBL" id="RVT51064.1"/>
    </source>
</evidence>
<dbReference type="Pfam" id="PF00753">
    <property type="entry name" value="Lactamase_B"/>
    <property type="match status" value="1"/>
</dbReference>
<dbReference type="PROSITE" id="PS51462">
    <property type="entry name" value="NUDIX"/>
    <property type="match status" value="1"/>
</dbReference>
<keyword evidence="2" id="KW-0378">Hydrolase</keyword>
<dbReference type="Proteomes" id="UP000288178">
    <property type="component" value="Unassembled WGS sequence"/>
</dbReference>
<dbReference type="Pfam" id="PF17778">
    <property type="entry name" value="WHD_BLACT"/>
    <property type="match status" value="1"/>
</dbReference>
<dbReference type="InterPro" id="IPR015797">
    <property type="entry name" value="NUDIX_hydrolase-like_dom_sf"/>
</dbReference>
<dbReference type="AlphaFoldDB" id="A0A437JUZ9"/>
<dbReference type="InterPro" id="IPR000086">
    <property type="entry name" value="NUDIX_hydrolase_dom"/>
</dbReference>
<dbReference type="InterPro" id="IPR036388">
    <property type="entry name" value="WH-like_DNA-bd_sf"/>
</dbReference>
<feature type="domain" description="Nudix hydrolase" evidence="1">
    <location>
        <begin position="9"/>
        <end position="186"/>
    </location>
</feature>
<protein>
    <submittedName>
        <fullName evidence="2">MBL fold metallo-hydrolase</fullName>
    </submittedName>
</protein>
<keyword evidence="3" id="KW-1185">Reference proteome</keyword>